<dbReference type="RefSeq" id="WP_330158815.1">
    <property type="nucleotide sequence ID" value="NZ_BAAAJA010000049.1"/>
</dbReference>
<organism evidence="1 2">
    <name type="scientific">Nocardiopsis tropica</name>
    <dbReference type="NCBI Taxonomy" id="109330"/>
    <lineage>
        <taxon>Bacteria</taxon>
        <taxon>Bacillati</taxon>
        <taxon>Actinomycetota</taxon>
        <taxon>Actinomycetes</taxon>
        <taxon>Streptosporangiales</taxon>
        <taxon>Nocardiopsidaceae</taxon>
        <taxon>Nocardiopsis</taxon>
    </lineage>
</organism>
<evidence type="ECO:0000313" key="1">
    <source>
        <dbReference type="EMBL" id="MEE2051752.1"/>
    </source>
</evidence>
<reference evidence="1 2" key="1">
    <citation type="submission" date="2023-07" db="EMBL/GenBank/DDBJ databases">
        <authorList>
            <person name="Girao M."/>
            <person name="Carvalho M.F."/>
        </authorList>
    </citation>
    <scope>NUCLEOTIDE SEQUENCE [LARGE SCALE GENOMIC DNA]</scope>
    <source>
        <strain evidence="1 2">66/93</strain>
    </source>
</reference>
<accession>A0ABU7KR42</accession>
<proteinExistence type="predicted"/>
<gene>
    <name evidence="1" type="ORF">Q8A49_14725</name>
</gene>
<name>A0ABU7KR42_9ACTN</name>
<dbReference type="EMBL" id="JAUUCC010000033">
    <property type="protein sequence ID" value="MEE2051752.1"/>
    <property type="molecule type" value="Genomic_DNA"/>
</dbReference>
<protein>
    <submittedName>
        <fullName evidence="1">Uncharacterized protein</fullName>
    </submittedName>
</protein>
<evidence type="ECO:0000313" key="2">
    <source>
        <dbReference type="Proteomes" id="UP001348641"/>
    </source>
</evidence>
<sequence length="86" mass="9253">MTTPDWGAILALAAPLIDATVARTGRPREEYEAYLTRKPAEGVEWSTAIRVRLDSLAAGPLPDRVAREISQMVPSHSAPARRASAA</sequence>
<dbReference type="Proteomes" id="UP001348641">
    <property type="component" value="Unassembled WGS sequence"/>
</dbReference>
<comment type="caution">
    <text evidence="1">The sequence shown here is derived from an EMBL/GenBank/DDBJ whole genome shotgun (WGS) entry which is preliminary data.</text>
</comment>